<dbReference type="FunFam" id="1.10.10.60:FF:000115">
    <property type="entry name" value="Transcriptional adapter 2"/>
    <property type="match status" value="1"/>
</dbReference>
<evidence type="ECO:0000256" key="10">
    <source>
        <dbReference type="PROSITE-ProRule" id="PRU00228"/>
    </source>
</evidence>
<organism evidence="17 18">
    <name type="scientific">Populus trichocarpa</name>
    <name type="common">Western balsam poplar</name>
    <name type="synonym">Populus balsamifera subsp. trichocarpa</name>
    <dbReference type="NCBI Taxonomy" id="3694"/>
    <lineage>
        <taxon>Eukaryota</taxon>
        <taxon>Viridiplantae</taxon>
        <taxon>Streptophyta</taxon>
        <taxon>Embryophyta</taxon>
        <taxon>Tracheophyta</taxon>
        <taxon>Spermatophyta</taxon>
        <taxon>Magnoliopsida</taxon>
        <taxon>eudicotyledons</taxon>
        <taxon>Gunneridae</taxon>
        <taxon>Pentapetalae</taxon>
        <taxon>rosids</taxon>
        <taxon>fabids</taxon>
        <taxon>Malpighiales</taxon>
        <taxon>Salicaceae</taxon>
        <taxon>Saliceae</taxon>
        <taxon>Populus</taxon>
    </lineage>
</organism>
<dbReference type="InterPro" id="IPR007526">
    <property type="entry name" value="SWIRM"/>
</dbReference>
<dbReference type="InterPro" id="IPR043145">
    <property type="entry name" value="Znf_ZZ_sf"/>
</dbReference>
<dbReference type="EMBL" id="CM009295">
    <property type="protein sequence ID" value="PNT29221.2"/>
    <property type="molecule type" value="Genomic_DNA"/>
</dbReference>
<feature type="domain" description="Myb-like" evidence="12">
    <location>
        <begin position="108"/>
        <end position="151"/>
    </location>
</feature>
<feature type="region of interest" description="Disordered" evidence="11">
    <location>
        <begin position="1"/>
        <end position="41"/>
    </location>
</feature>
<dbReference type="PROSITE" id="PS01357">
    <property type="entry name" value="ZF_ZZ_1"/>
    <property type="match status" value="1"/>
</dbReference>
<dbReference type="GO" id="GO:0003713">
    <property type="term" value="F:transcription coactivator activity"/>
    <property type="evidence" value="ECO:0000318"/>
    <property type="project" value="GO_Central"/>
</dbReference>
<evidence type="ECO:0000259" key="13">
    <source>
        <dbReference type="PROSITE" id="PS50135"/>
    </source>
</evidence>
<dbReference type="Gene3D" id="1.10.10.10">
    <property type="entry name" value="Winged helix-like DNA-binding domain superfamily/Winged helix DNA-binding domain"/>
    <property type="match status" value="1"/>
</dbReference>
<dbReference type="AlphaFoldDB" id="A0A2K1ZVB5"/>
<feature type="compositionally biased region" description="Basic and acidic residues" evidence="11">
    <location>
        <begin position="261"/>
        <end position="271"/>
    </location>
</feature>
<dbReference type="InterPro" id="IPR036388">
    <property type="entry name" value="WH-like_DNA-bd_sf"/>
</dbReference>
<feature type="domain" description="SWIRM" evidence="14">
    <location>
        <begin position="474"/>
        <end position="560"/>
    </location>
</feature>
<evidence type="ECO:0000256" key="5">
    <source>
        <dbReference type="ARBA" id="ARBA00023015"/>
    </source>
</evidence>
<dbReference type="PROSITE" id="PS50090">
    <property type="entry name" value="MYB_LIKE"/>
    <property type="match status" value="1"/>
</dbReference>
<feature type="compositionally biased region" description="Low complexity" evidence="11">
    <location>
        <begin position="234"/>
        <end position="249"/>
    </location>
</feature>
<evidence type="ECO:0000313" key="18">
    <source>
        <dbReference type="Proteomes" id="UP000006729"/>
    </source>
</evidence>
<evidence type="ECO:0000256" key="8">
    <source>
        <dbReference type="ARBA" id="ARBA00023242"/>
    </source>
</evidence>
<dbReference type="PROSITE" id="PS50135">
    <property type="entry name" value="ZF_ZZ_2"/>
    <property type="match status" value="1"/>
</dbReference>
<gene>
    <name evidence="17" type="ORF">POPTR_006G018600v4</name>
</gene>
<dbReference type="GO" id="GO:0006357">
    <property type="term" value="P:regulation of transcription by RNA polymerase II"/>
    <property type="evidence" value="ECO:0000318"/>
    <property type="project" value="GO_Central"/>
</dbReference>
<dbReference type="GO" id="GO:0005634">
    <property type="term" value="C:nucleus"/>
    <property type="evidence" value="ECO:0000318"/>
    <property type="project" value="GO_Central"/>
</dbReference>
<evidence type="ECO:0000259" key="12">
    <source>
        <dbReference type="PROSITE" id="PS50090"/>
    </source>
</evidence>
<dbReference type="InterPro" id="IPR017884">
    <property type="entry name" value="SANT_dom"/>
</dbReference>
<dbReference type="Gene3D" id="3.30.60.90">
    <property type="match status" value="1"/>
</dbReference>
<feature type="region of interest" description="Disordered" evidence="11">
    <location>
        <begin position="428"/>
        <end position="477"/>
    </location>
</feature>
<dbReference type="SMART" id="SM00291">
    <property type="entry name" value="ZnF_ZZ"/>
    <property type="match status" value="1"/>
</dbReference>
<dbReference type="FunFam" id="3.30.60.90:FF:000013">
    <property type="entry name" value="Transcriptional adapter"/>
    <property type="match status" value="1"/>
</dbReference>
<dbReference type="Proteomes" id="UP000006729">
    <property type="component" value="Chromosome 6"/>
</dbReference>
<dbReference type="CDD" id="cd00167">
    <property type="entry name" value="SANT"/>
    <property type="match status" value="1"/>
</dbReference>
<dbReference type="Pfam" id="PF22941">
    <property type="entry name" value="TADA2A-like_3rd"/>
    <property type="match status" value="1"/>
</dbReference>
<dbReference type="OMA" id="WITKYVS"/>
<dbReference type="PIRSF" id="PIRSF025024">
    <property type="entry name" value="Transcriptional_adaptor_2"/>
    <property type="match status" value="1"/>
</dbReference>
<keyword evidence="18" id="KW-1185">Reference proteome</keyword>
<dbReference type="SUPFAM" id="SSF46689">
    <property type="entry name" value="Homeodomain-like"/>
    <property type="match status" value="2"/>
</dbReference>
<name>A0A2K1ZVB5_POPTR</name>
<evidence type="ECO:0000256" key="9">
    <source>
        <dbReference type="PIRNR" id="PIRNR025024"/>
    </source>
</evidence>
<dbReference type="InterPro" id="IPR001005">
    <property type="entry name" value="SANT/Myb"/>
</dbReference>
<dbReference type="PROSITE" id="PS50934">
    <property type="entry name" value="SWIRM"/>
    <property type="match status" value="1"/>
</dbReference>
<dbReference type="SUPFAM" id="SSF57850">
    <property type="entry name" value="RING/U-box"/>
    <property type="match status" value="1"/>
</dbReference>
<evidence type="ECO:0000256" key="2">
    <source>
        <dbReference type="ARBA" id="ARBA00022723"/>
    </source>
</evidence>
<dbReference type="Gramene" id="Potri.006G017300.3.v4.1">
    <property type="protein sequence ID" value="Potri.006G017300.3.v4.1"/>
    <property type="gene ID" value="Potri.006G017300.v4.1"/>
</dbReference>
<comment type="caution">
    <text evidence="17">The sequence shown here is derived from an EMBL/GenBank/DDBJ whole genome shotgun (WGS) entry which is preliminary data.</text>
</comment>
<sequence length="650" mass="73250">MAYNLCSSPSSLYKPLCNTPSSSSRDSKSRNLNNNFDHSSKINTLSSQSRATSLQITNVSLQDEEIPRQETSKDSNFKEKTGSSSKSYIWVNPKSSRASILRKRSYDAKYTSLVNAAKYLNSCSPNKDDVLDVLSEFDVFSREVVVYNVTLKVFRKARDLDKAEKLFDEMLERGVKPDNFTFSTIISCARLCNLADKAVEWFEKMPSFGLEPDDVTFSTMIDSYGRAGNVEKALSLYDRARTGEWRLDATPFSTLIRIYKVARNFDGCLNFYEEMKALGVKPNLVIYKILLDDMGRAKRPWQVKKFYQDIIDNGLSPSFVTYAALLHAKRGLGLNVVLYNSILAMCADLGHVDKAVEIFEDMKSSGIKPDSWTFSSMITIFSCCGKVSEAENTLNEMFEAGFQPNIFILTSLIQCYGKAQRIDDVVKTFNRIFDWVITPDDRFCGCLLNVMTQTPNEELSKLVKCVERANPKLGYVVKLLVEEQDSEGNFKNEATDLFDSISTEVKKAYCNCLIDLCIKLNMLERSWELLDLGLTLEIYTNIMSRTSTQWSLNLKSLSPGAALTALHIWMNDLSKVLEAGEQLPPLLGMNTGHGKRKYSEKGLANVLESYLKELNSPFHEAPDKVGWFLTTKVAAESWLESRKSTDAVAA</sequence>
<proteinExistence type="predicted"/>
<evidence type="ECO:0000259" key="15">
    <source>
        <dbReference type="PROSITE" id="PS51293"/>
    </source>
</evidence>
<dbReference type="Gene3D" id="1.10.10.60">
    <property type="entry name" value="Homeodomain-like"/>
    <property type="match status" value="1"/>
</dbReference>
<dbReference type="SMART" id="SM00717">
    <property type="entry name" value="SANT"/>
    <property type="match status" value="1"/>
</dbReference>
<dbReference type="InterPro" id="IPR041983">
    <property type="entry name" value="ADA2-like_ZZ"/>
</dbReference>
<reference evidence="17 18" key="1">
    <citation type="journal article" date="2006" name="Science">
        <title>The genome of black cottonwood, Populus trichocarpa (Torr. &amp; Gray).</title>
        <authorList>
            <person name="Tuskan G.A."/>
            <person name="Difazio S."/>
            <person name="Jansson S."/>
            <person name="Bohlmann J."/>
            <person name="Grigoriev I."/>
            <person name="Hellsten U."/>
            <person name="Putnam N."/>
            <person name="Ralph S."/>
            <person name="Rombauts S."/>
            <person name="Salamov A."/>
            <person name="Schein J."/>
            <person name="Sterck L."/>
            <person name="Aerts A."/>
            <person name="Bhalerao R.R."/>
            <person name="Bhalerao R.P."/>
            <person name="Blaudez D."/>
            <person name="Boerjan W."/>
            <person name="Brun A."/>
            <person name="Brunner A."/>
            <person name="Busov V."/>
            <person name="Campbell M."/>
            <person name="Carlson J."/>
            <person name="Chalot M."/>
            <person name="Chapman J."/>
            <person name="Chen G.L."/>
            <person name="Cooper D."/>
            <person name="Coutinho P.M."/>
            <person name="Couturier J."/>
            <person name="Covert S."/>
            <person name="Cronk Q."/>
            <person name="Cunningham R."/>
            <person name="Davis J."/>
            <person name="Degroeve S."/>
            <person name="Dejardin A."/>
            <person name="Depamphilis C."/>
            <person name="Detter J."/>
            <person name="Dirks B."/>
            <person name="Dubchak I."/>
            <person name="Duplessis S."/>
            <person name="Ehlting J."/>
            <person name="Ellis B."/>
            <person name="Gendler K."/>
            <person name="Goodstein D."/>
            <person name="Gribskov M."/>
            <person name="Grimwood J."/>
            <person name="Groover A."/>
            <person name="Gunter L."/>
            <person name="Hamberger B."/>
            <person name="Heinze B."/>
            <person name="Helariutta Y."/>
            <person name="Henrissat B."/>
            <person name="Holligan D."/>
            <person name="Holt R."/>
            <person name="Huang W."/>
            <person name="Islam-Faridi N."/>
            <person name="Jones S."/>
            <person name="Jones-Rhoades M."/>
            <person name="Jorgensen R."/>
            <person name="Joshi C."/>
            <person name="Kangasjarvi J."/>
            <person name="Karlsson J."/>
            <person name="Kelleher C."/>
            <person name="Kirkpatrick R."/>
            <person name="Kirst M."/>
            <person name="Kohler A."/>
            <person name="Kalluri U."/>
            <person name="Larimer F."/>
            <person name="Leebens-Mack J."/>
            <person name="Leple J.C."/>
            <person name="Locascio P."/>
            <person name="Lou Y."/>
            <person name="Lucas S."/>
            <person name="Martin F."/>
            <person name="Montanini B."/>
            <person name="Napoli C."/>
            <person name="Nelson D.R."/>
            <person name="Nelson C."/>
            <person name="Nieminen K."/>
            <person name="Nilsson O."/>
            <person name="Pereda V."/>
            <person name="Peter G."/>
            <person name="Philippe R."/>
            <person name="Pilate G."/>
            <person name="Poliakov A."/>
            <person name="Razumovskaya J."/>
            <person name="Richardson P."/>
            <person name="Rinaldi C."/>
            <person name="Ritland K."/>
            <person name="Rouze P."/>
            <person name="Ryaboy D."/>
            <person name="Schmutz J."/>
            <person name="Schrader J."/>
            <person name="Segerman B."/>
            <person name="Shin H."/>
            <person name="Siddiqui A."/>
            <person name="Sterky F."/>
            <person name="Terry A."/>
            <person name="Tsai C.J."/>
            <person name="Uberbacher E."/>
            <person name="Unneberg P."/>
            <person name="Vahala J."/>
            <person name="Wall K."/>
            <person name="Wessler S."/>
            <person name="Yang G."/>
            <person name="Yin T."/>
            <person name="Douglas C."/>
            <person name="Marra M."/>
            <person name="Sandberg G."/>
            <person name="Van de Peer Y."/>
            <person name="Rokhsar D."/>
        </authorList>
    </citation>
    <scope>NUCLEOTIDE SEQUENCE [LARGE SCALE GENOMIC DNA]</scope>
    <source>
        <strain evidence="18">cv. Nisqually</strain>
    </source>
</reference>
<keyword evidence="4" id="KW-0862">Zinc</keyword>
<dbReference type="Pfam" id="PF25299">
    <property type="entry name" value="ZZ_ADA2"/>
    <property type="match status" value="1"/>
</dbReference>
<evidence type="ECO:0000313" key="17">
    <source>
        <dbReference type="EMBL" id="PNT29221.2"/>
    </source>
</evidence>
<dbReference type="InterPro" id="IPR000433">
    <property type="entry name" value="Znf_ZZ"/>
</dbReference>
<dbReference type="InterPro" id="IPR016827">
    <property type="entry name" value="Ada2/TADA2"/>
</dbReference>
<dbReference type="Pfam" id="PF00249">
    <property type="entry name" value="Myb_DNA-binding"/>
    <property type="match status" value="1"/>
</dbReference>
<feature type="compositionally biased region" description="Polar residues" evidence="11">
    <location>
        <begin position="218"/>
        <end position="227"/>
    </location>
</feature>
<dbReference type="PANTHER" id="PTHR12374">
    <property type="entry name" value="TRANSCRIPTIONAL ADAPTOR 2 ADA2 -RELATED"/>
    <property type="match status" value="1"/>
</dbReference>
<keyword evidence="5 9" id="KW-0805">Transcription regulation</keyword>
<dbReference type="InterPro" id="IPR009057">
    <property type="entry name" value="Homeodomain-like_sf"/>
</dbReference>
<keyword evidence="3 10" id="KW-0863">Zinc-finger</keyword>
<evidence type="ECO:0000256" key="11">
    <source>
        <dbReference type="SAM" id="MobiDB-lite"/>
    </source>
</evidence>
<dbReference type="InterPro" id="IPR017930">
    <property type="entry name" value="Myb_dom"/>
</dbReference>
<feature type="domain" description="ZZ-type" evidence="13">
    <location>
        <begin position="45"/>
        <end position="101"/>
    </location>
</feature>
<dbReference type="GO" id="GO:0003677">
    <property type="term" value="F:DNA binding"/>
    <property type="evidence" value="ECO:0007669"/>
    <property type="project" value="UniProtKB-KW"/>
</dbReference>
<evidence type="ECO:0000256" key="6">
    <source>
        <dbReference type="ARBA" id="ARBA00023125"/>
    </source>
</evidence>
<dbReference type="PROSITE" id="PS51293">
    <property type="entry name" value="SANT"/>
    <property type="match status" value="1"/>
</dbReference>
<protein>
    <recommendedName>
        <fullName evidence="9">Transcriptional adapter</fullName>
    </recommendedName>
</protein>
<evidence type="ECO:0000256" key="3">
    <source>
        <dbReference type="ARBA" id="ARBA00022771"/>
    </source>
</evidence>
<evidence type="ECO:0000256" key="1">
    <source>
        <dbReference type="ARBA" id="ARBA00004123"/>
    </source>
</evidence>
<feature type="compositionally biased region" description="Basic and acidic residues" evidence="11">
    <location>
        <begin position="428"/>
        <end position="442"/>
    </location>
</feature>
<feature type="region of interest" description="Disordered" evidence="11">
    <location>
        <begin position="199"/>
        <end position="296"/>
    </location>
</feature>
<evidence type="ECO:0000259" key="14">
    <source>
        <dbReference type="PROSITE" id="PS50934"/>
    </source>
</evidence>
<dbReference type="GO" id="GO:0003682">
    <property type="term" value="F:chromatin binding"/>
    <property type="evidence" value="ECO:0000318"/>
    <property type="project" value="GO_Central"/>
</dbReference>
<keyword evidence="8 9" id="KW-0539">Nucleus</keyword>
<dbReference type="InterPro" id="IPR055141">
    <property type="entry name" value="TADA2A_B-like_dom"/>
</dbReference>
<comment type="subcellular location">
    <subcellularLocation>
        <location evidence="1 9">Nucleus</location>
    </subcellularLocation>
</comment>
<evidence type="ECO:0000259" key="16">
    <source>
        <dbReference type="PROSITE" id="PS51294"/>
    </source>
</evidence>
<dbReference type="PROSITE" id="PS51294">
    <property type="entry name" value="HTH_MYB"/>
    <property type="match status" value="1"/>
</dbReference>
<dbReference type="GO" id="GO:0008270">
    <property type="term" value="F:zinc ion binding"/>
    <property type="evidence" value="ECO:0007669"/>
    <property type="project" value="UniProtKB-KW"/>
</dbReference>
<dbReference type="STRING" id="3694.A0A2K1ZVB5"/>
<evidence type="ECO:0000256" key="7">
    <source>
        <dbReference type="ARBA" id="ARBA00023163"/>
    </source>
</evidence>
<keyword evidence="7 9" id="KW-0804">Transcription</keyword>
<evidence type="ECO:0000256" key="4">
    <source>
        <dbReference type="ARBA" id="ARBA00022833"/>
    </source>
</evidence>
<dbReference type="CDD" id="cd02335">
    <property type="entry name" value="ZZ_ADA2"/>
    <property type="match status" value="1"/>
</dbReference>
<keyword evidence="2" id="KW-0479">Metal-binding</keyword>
<accession>A0A2K1ZVB5</accession>
<dbReference type="OrthoDB" id="270417at2759"/>
<feature type="domain" description="HTH myb-type" evidence="16">
    <location>
        <begin position="108"/>
        <end position="155"/>
    </location>
</feature>
<keyword evidence="6" id="KW-0238">DNA-binding</keyword>
<dbReference type="FunFam" id="1.10.10.10:FF:000087">
    <property type="entry name" value="Transcriptional adapter 2"/>
    <property type="match status" value="1"/>
</dbReference>
<feature type="domain" description="SANT" evidence="15">
    <location>
        <begin position="103"/>
        <end position="155"/>
    </location>
</feature>
<dbReference type="PANTHER" id="PTHR12374:SF81">
    <property type="entry name" value="TRANSCRIPTIONAL ADAPTER ADA2B"/>
    <property type="match status" value="1"/>
</dbReference>
<dbReference type="GO" id="GO:0006338">
    <property type="term" value="P:chromatin remodeling"/>
    <property type="evidence" value="ECO:0000318"/>
    <property type="project" value="GO_Central"/>
</dbReference>